<dbReference type="InterPro" id="IPR001650">
    <property type="entry name" value="Helicase_C-like"/>
</dbReference>
<gene>
    <name evidence="1" type="ORF">DN745_06895</name>
</gene>
<evidence type="ECO:0000313" key="2">
    <source>
        <dbReference type="Proteomes" id="UP000249799"/>
    </source>
</evidence>
<dbReference type="PANTHER" id="PTHR43519:SF1">
    <property type="entry name" value="ATP-DEPENDENT RNA HELICASE HRPB"/>
    <property type="match status" value="1"/>
</dbReference>
<dbReference type="InterPro" id="IPR027417">
    <property type="entry name" value="P-loop_NTPase"/>
</dbReference>
<sequence length="862" mass="94167">MQLPVDEIRAVFLDALSGPAPIIVTAPTGSGKSTRLPLWMADACDSDDKPVLVVEPRRVACRSLAGWLSEQRGEKVGHSIGYRVRFDDRTSNQTKVIFATTGVALRMLAAQQNAKESLFAGVLIDEFHERSWQVDLIAAILLARAKTKRDDCPLVITSATLDVEDLSAQLAAHGLKTHHLEALGRSFPVDISYIDAPAAPAAPSAQGLERRVADAVRQAAQLDSKANHPDDEGGDILVFLPGKGEINGCMQALSKVASQHNLEPVAVHGGLPPDKMKSALAQSKNKRRVYLSTNVAETSVTLPGVTTVIDSGLARMRIHRGGRSALAMVPIAEDSMDQRAGRAGRVRPGRCVRLWSQRFRPSTTTAPEVERIELDDVLLHAGVCGLDGDAFDDAPWVTEPPEFAVAEARRRLIAADALDDQARMTDKGRQLAELPVDGHAARMLISADDTMAGIACDLVALLQLNRGLLGQTNSRDVHHERAALLTGVDNEVYAEIAMLRAGDPQRHGLHASALREARQVATSLREWVGAPILKPTQDTLDFPPTADFARYLLERIPETACVLRERALKKRATKKTPPGQSEPWSNGELELSVWPYDPPRPAEAAVDQKPTDYPVAGLVLDHFWLGDTGIGVRGTGRMLLPCSYAALADAGLGDEAVGKAEMMRKHGAPHIVALVERNLAGVTISAREEALRGPKLFKVVADFILAGRTFPGGLFKGADDKVREDLHLWSLLADWPEPERYWKCEPAPISPHDFLLSKLQTLGLQSAQELALLETDDLRPDLVDLLGITAYDLERFADDFPRHWEHMGHAYICTVQAASRKVVLEPANKKAKKGKDPNPAHLPRFRSFSVYHRKASRIVKLR</sequence>
<organism evidence="1 2">
    <name type="scientific">Bradymonas sediminis</name>
    <dbReference type="NCBI Taxonomy" id="1548548"/>
    <lineage>
        <taxon>Bacteria</taxon>
        <taxon>Deltaproteobacteria</taxon>
        <taxon>Bradymonadales</taxon>
        <taxon>Bradymonadaceae</taxon>
        <taxon>Bradymonas</taxon>
    </lineage>
</organism>
<dbReference type="OrthoDB" id="9805617at2"/>
<protein>
    <submittedName>
        <fullName evidence="1">Uncharacterized protein</fullName>
    </submittedName>
</protein>
<proteinExistence type="predicted"/>
<dbReference type="PROSITE" id="PS51194">
    <property type="entry name" value="HELICASE_CTER"/>
    <property type="match status" value="1"/>
</dbReference>
<evidence type="ECO:0000313" key="1">
    <source>
        <dbReference type="EMBL" id="AWV89075.1"/>
    </source>
</evidence>
<name>A0A2Z4FJR1_9DELT</name>
<dbReference type="SUPFAM" id="SSF52540">
    <property type="entry name" value="P-loop containing nucleoside triphosphate hydrolases"/>
    <property type="match status" value="1"/>
</dbReference>
<dbReference type="InterPro" id="IPR014001">
    <property type="entry name" value="Helicase_ATP-bd"/>
</dbReference>
<dbReference type="SMART" id="SM00487">
    <property type="entry name" value="DEXDc"/>
    <property type="match status" value="1"/>
</dbReference>
<dbReference type="Pfam" id="PF00270">
    <property type="entry name" value="DEAD"/>
    <property type="match status" value="1"/>
</dbReference>
<dbReference type="Pfam" id="PF00271">
    <property type="entry name" value="Helicase_C"/>
    <property type="match status" value="1"/>
</dbReference>
<dbReference type="Gene3D" id="3.40.50.300">
    <property type="entry name" value="P-loop containing nucleotide triphosphate hydrolases"/>
    <property type="match status" value="2"/>
</dbReference>
<dbReference type="CDD" id="cd18791">
    <property type="entry name" value="SF2_C_RHA"/>
    <property type="match status" value="1"/>
</dbReference>
<dbReference type="PROSITE" id="PS51192">
    <property type="entry name" value="HELICASE_ATP_BIND_1"/>
    <property type="match status" value="1"/>
</dbReference>
<accession>A0A2Z4FJR1</accession>
<reference evidence="1 2" key="1">
    <citation type="submission" date="2018-06" db="EMBL/GenBank/DDBJ databases">
        <title>Lujinxingia sediminis gen. nov. sp. nov., a new facultative anaerobic member of the class Deltaproteobacteria, and proposal of Lujinxingaceae fam. nov.</title>
        <authorList>
            <person name="Guo L.-Y."/>
            <person name="Li C.-M."/>
            <person name="Wang S."/>
            <person name="Du Z.-J."/>
        </authorList>
    </citation>
    <scope>NUCLEOTIDE SEQUENCE [LARGE SCALE GENOMIC DNA]</scope>
    <source>
        <strain evidence="1 2">FA350</strain>
    </source>
</reference>
<keyword evidence="2" id="KW-1185">Reference proteome</keyword>
<dbReference type="InterPro" id="IPR011545">
    <property type="entry name" value="DEAD/DEAH_box_helicase_dom"/>
</dbReference>
<dbReference type="AlphaFoldDB" id="A0A2Z4FJR1"/>
<dbReference type="SMART" id="SM00847">
    <property type="entry name" value="HA2"/>
    <property type="match status" value="1"/>
</dbReference>
<dbReference type="GO" id="GO:0003676">
    <property type="term" value="F:nucleic acid binding"/>
    <property type="evidence" value="ECO:0007669"/>
    <property type="project" value="InterPro"/>
</dbReference>
<dbReference type="RefSeq" id="WP_111333283.1">
    <property type="nucleotide sequence ID" value="NZ_CP030032.1"/>
</dbReference>
<dbReference type="SMART" id="SM00490">
    <property type="entry name" value="HELICc"/>
    <property type="match status" value="1"/>
</dbReference>
<dbReference type="KEGG" id="bsed:DN745_06895"/>
<dbReference type="EMBL" id="CP030032">
    <property type="protein sequence ID" value="AWV89075.1"/>
    <property type="molecule type" value="Genomic_DNA"/>
</dbReference>
<dbReference type="GO" id="GO:0005524">
    <property type="term" value="F:ATP binding"/>
    <property type="evidence" value="ECO:0007669"/>
    <property type="project" value="InterPro"/>
</dbReference>
<dbReference type="CDD" id="cd17917">
    <property type="entry name" value="DEXHc_RHA-like"/>
    <property type="match status" value="1"/>
</dbReference>
<dbReference type="InterPro" id="IPR007502">
    <property type="entry name" value="Helicase-assoc_dom"/>
</dbReference>
<dbReference type="Proteomes" id="UP000249799">
    <property type="component" value="Chromosome"/>
</dbReference>
<dbReference type="PANTHER" id="PTHR43519">
    <property type="entry name" value="ATP-DEPENDENT RNA HELICASE HRPB"/>
    <property type="match status" value="1"/>
</dbReference>
<dbReference type="Gene3D" id="1.20.120.1080">
    <property type="match status" value="1"/>
</dbReference>